<reference evidence="1" key="1">
    <citation type="submission" date="2022-10" db="EMBL/GenBank/DDBJ databases">
        <title>The complete genomes of actinobacterial strains from the NBC collection.</title>
        <authorList>
            <person name="Joergensen T.S."/>
            <person name="Alvarez Arevalo M."/>
            <person name="Sterndorff E.B."/>
            <person name="Faurdal D."/>
            <person name="Vuksanovic O."/>
            <person name="Mourched A.-S."/>
            <person name="Charusanti P."/>
            <person name="Shaw S."/>
            <person name="Blin K."/>
            <person name="Weber T."/>
        </authorList>
    </citation>
    <scope>NUCLEOTIDE SEQUENCE</scope>
    <source>
        <strain evidence="1">NBC 01771</strain>
    </source>
</reference>
<evidence type="ECO:0000313" key="2">
    <source>
        <dbReference type="Proteomes" id="UP001348369"/>
    </source>
</evidence>
<sequence>MTYEDDVRVDVAPLGAGRSTTREALRDGAGAGAGTGATRRGAAVAGVYEVRARGGGGRAAGRAPRGRDGSGHAERGPGRTERRRHGIGRP</sequence>
<protein>
    <submittedName>
        <fullName evidence="1">Uncharacterized protein</fullName>
    </submittedName>
</protein>
<name>A0ACD4ZEY0_9ACTN</name>
<gene>
    <name evidence="1" type="ORF">OG835_08480</name>
</gene>
<evidence type="ECO:0000313" key="1">
    <source>
        <dbReference type="EMBL" id="WSB97037.1"/>
    </source>
</evidence>
<organism evidence="1 2">
    <name type="scientific">Streptomyces scopuliridis</name>
    <dbReference type="NCBI Taxonomy" id="452529"/>
    <lineage>
        <taxon>Bacteria</taxon>
        <taxon>Bacillati</taxon>
        <taxon>Actinomycetota</taxon>
        <taxon>Actinomycetes</taxon>
        <taxon>Kitasatosporales</taxon>
        <taxon>Streptomycetaceae</taxon>
        <taxon>Streptomyces</taxon>
    </lineage>
</organism>
<accession>A0ACD4ZEY0</accession>
<dbReference type="EMBL" id="CP109109">
    <property type="protein sequence ID" value="WSB97037.1"/>
    <property type="molecule type" value="Genomic_DNA"/>
</dbReference>
<dbReference type="Proteomes" id="UP001348369">
    <property type="component" value="Chromosome"/>
</dbReference>
<keyword evidence="2" id="KW-1185">Reference proteome</keyword>
<proteinExistence type="predicted"/>